<feature type="repeat" description="PPR" evidence="2">
    <location>
        <begin position="309"/>
        <end position="343"/>
    </location>
</feature>
<accession>A0A843UUE0</accession>
<organism evidence="3 4">
    <name type="scientific">Colocasia esculenta</name>
    <name type="common">Wild taro</name>
    <name type="synonym">Arum esculentum</name>
    <dbReference type="NCBI Taxonomy" id="4460"/>
    <lineage>
        <taxon>Eukaryota</taxon>
        <taxon>Viridiplantae</taxon>
        <taxon>Streptophyta</taxon>
        <taxon>Embryophyta</taxon>
        <taxon>Tracheophyta</taxon>
        <taxon>Spermatophyta</taxon>
        <taxon>Magnoliopsida</taxon>
        <taxon>Liliopsida</taxon>
        <taxon>Araceae</taxon>
        <taxon>Aroideae</taxon>
        <taxon>Colocasieae</taxon>
        <taxon>Colocasia</taxon>
    </lineage>
</organism>
<dbReference type="OrthoDB" id="1887476at2759"/>
<evidence type="ECO:0000256" key="1">
    <source>
        <dbReference type="ARBA" id="ARBA00022737"/>
    </source>
</evidence>
<reference evidence="3" key="1">
    <citation type="submission" date="2017-07" db="EMBL/GenBank/DDBJ databases">
        <title>Taro Niue Genome Assembly and Annotation.</title>
        <authorList>
            <person name="Atibalentja N."/>
            <person name="Keating K."/>
            <person name="Fields C.J."/>
        </authorList>
    </citation>
    <scope>NUCLEOTIDE SEQUENCE</scope>
    <source>
        <strain evidence="3">Niue_2</strain>
        <tissue evidence="3">Leaf</tissue>
    </source>
</reference>
<dbReference type="Pfam" id="PF20431">
    <property type="entry name" value="E_motif"/>
    <property type="match status" value="1"/>
</dbReference>
<evidence type="ECO:0000313" key="3">
    <source>
        <dbReference type="EMBL" id="MQL87101.1"/>
    </source>
</evidence>
<evidence type="ECO:0000313" key="4">
    <source>
        <dbReference type="Proteomes" id="UP000652761"/>
    </source>
</evidence>
<dbReference type="Gene3D" id="1.25.40.10">
    <property type="entry name" value="Tetratricopeptide repeat domain"/>
    <property type="match status" value="6"/>
</dbReference>
<proteinExistence type="predicted"/>
<feature type="repeat" description="PPR" evidence="2">
    <location>
        <begin position="208"/>
        <end position="242"/>
    </location>
</feature>
<dbReference type="EMBL" id="NMUH01000952">
    <property type="protein sequence ID" value="MQL87101.1"/>
    <property type="molecule type" value="Genomic_DNA"/>
</dbReference>
<name>A0A843UUE0_COLES</name>
<evidence type="ECO:0008006" key="5">
    <source>
        <dbReference type="Google" id="ProtNLM"/>
    </source>
</evidence>
<dbReference type="InterPro" id="IPR002885">
    <property type="entry name" value="PPR_rpt"/>
</dbReference>
<feature type="repeat" description="PPR" evidence="2">
    <location>
        <begin position="410"/>
        <end position="444"/>
    </location>
</feature>
<dbReference type="PANTHER" id="PTHR47926:SF386">
    <property type="entry name" value="PENTATRICOPEPTIDE REPEAT-CONTAINING PROTEIN"/>
    <property type="match status" value="1"/>
</dbReference>
<feature type="repeat" description="PPR" evidence="2">
    <location>
        <begin position="6"/>
        <end position="40"/>
    </location>
</feature>
<dbReference type="NCBIfam" id="TIGR00756">
    <property type="entry name" value="PPR"/>
    <property type="match status" value="3"/>
</dbReference>
<dbReference type="FunFam" id="1.25.40.10:FF:000090">
    <property type="entry name" value="Pentatricopeptide repeat-containing protein, chloroplastic"/>
    <property type="match status" value="1"/>
</dbReference>
<dbReference type="PROSITE" id="PS51375">
    <property type="entry name" value="PPR"/>
    <property type="match status" value="4"/>
</dbReference>
<dbReference type="Proteomes" id="UP000652761">
    <property type="component" value="Unassembled WGS sequence"/>
</dbReference>
<comment type="caution">
    <text evidence="3">The sequence shown here is derived from an EMBL/GenBank/DDBJ whole genome shotgun (WGS) entry which is preliminary data.</text>
</comment>
<dbReference type="InterPro" id="IPR046848">
    <property type="entry name" value="E_motif"/>
</dbReference>
<dbReference type="AlphaFoldDB" id="A0A843UUE0"/>
<dbReference type="InterPro" id="IPR046960">
    <property type="entry name" value="PPR_At4g14850-like_plant"/>
</dbReference>
<protein>
    <recommendedName>
        <fullName evidence="5">Pentatricopeptide repeat-containing protein</fullName>
    </recommendedName>
</protein>
<dbReference type="InterPro" id="IPR011990">
    <property type="entry name" value="TPR-like_helical_dom_sf"/>
</dbReference>
<dbReference type="Pfam" id="PF13041">
    <property type="entry name" value="PPR_2"/>
    <property type="match status" value="1"/>
</dbReference>
<keyword evidence="4" id="KW-1185">Reference proteome</keyword>
<dbReference type="GO" id="GO:0003723">
    <property type="term" value="F:RNA binding"/>
    <property type="evidence" value="ECO:0007669"/>
    <property type="project" value="InterPro"/>
</dbReference>
<dbReference type="PANTHER" id="PTHR47926">
    <property type="entry name" value="PENTATRICOPEPTIDE REPEAT-CONTAINING PROTEIN"/>
    <property type="match status" value="1"/>
</dbReference>
<dbReference type="GO" id="GO:0009451">
    <property type="term" value="P:RNA modification"/>
    <property type="evidence" value="ECO:0007669"/>
    <property type="project" value="InterPro"/>
</dbReference>
<dbReference type="FunFam" id="1.25.40.10:FF:000351">
    <property type="entry name" value="Pentatricopeptide repeat-containing protein"/>
    <property type="match status" value="1"/>
</dbReference>
<dbReference type="Pfam" id="PF01535">
    <property type="entry name" value="PPR"/>
    <property type="match status" value="7"/>
</dbReference>
<keyword evidence="1" id="KW-0677">Repeat</keyword>
<evidence type="ECO:0000256" key="2">
    <source>
        <dbReference type="PROSITE-ProRule" id="PRU00708"/>
    </source>
</evidence>
<gene>
    <name evidence="3" type="ORF">Taro_019624</name>
</gene>
<sequence length="630" mass="69051">MTDEKNVYVWNAMIGGLSQMGLWGKSLELYASLKSQDAEVGSATFSSLLTACSYGEELGFGEMVHGDVIKTGFELNPYVSTSLLSMYGKCASVGGAVKVFTGAPDKTTELYNAMIATYTGNGFAEEALHVYIDMHCINARLDSFTVSNILAACALISLHDFGRTIHGQLIKRPGLSNFLVLSSLLTMYMKCGNTEDASAVFNSIAERDVVVWGSVIAGLCQNKKVINALGLLKQMHMQGLKPDSAIIAAIAVACVRLEYIDLGCQTHGYAIKSGMESDAFVASVLIDMYAKSGLLESATKVFFNIPHKNLVLWNSMVAGFSRHGEIDSCLRTFTQMHHVGMTPDSISITNLLVAASLSAALSKGKMIHGYQVRNGIKRDPHVDNALLDMYIKCGCLSYAHHIFERMPVRTTVSWNTMISGYGSHGQCHKAISLFEKMQRSEVAPDAITFLALITSCSHSGLTEGLKFFSLMSTKYGVLPTIEHYANVVDLLGRAGHIHEAYHFIKNLPFDGVDASAWLCLLSACRAHGNIEIGEVAANHLLKLEPEREDGGGHIQLWNLYGEGRLLEKAATVRVRMKKEGLKKQPGCSWVEVKDNVEVFFSGDSSSQLNLEIHDMLYCLRRNMRDEDVSF</sequence>